<keyword evidence="1" id="KW-0808">Transferase</keyword>
<reference evidence="1" key="1">
    <citation type="submission" date="2018-09" db="EMBL/GenBank/DDBJ databases">
        <title>A genomic encyclopedia of anaerobic methanotrophic archaea.</title>
        <authorList>
            <person name="Skennerton C.T."/>
            <person name="Chadwick G.L."/>
            <person name="Laso-Perez R."/>
            <person name="Leu A.O."/>
            <person name="Speth D.R."/>
            <person name="Yu H."/>
            <person name="Morgan-Lang C."/>
            <person name="Hatzenpichler R."/>
            <person name="Goudeau D."/>
            <person name="Malmstrom R."/>
            <person name="Woyke T."/>
            <person name="Hallam S."/>
            <person name="Tyson G.W."/>
            <person name="Wegener G."/>
            <person name="Boetius A."/>
            <person name="Orphan V.J."/>
        </authorList>
    </citation>
    <scope>NUCLEOTIDE SEQUENCE</scope>
    <source>
        <strain evidence="1">CONS3730D10UFb2</strain>
    </source>
</reference>
<dbReference type="Proteomes" id="UP000315423">
    <property type="component" value="Unassembled WGS sequence"/>
</dbReference>
<sequence length="150" mass="17669">DNSEDALKIIKKFLVDNEFRLCDMTKLSYEDGYFDGILCYQVIQHGKIAGIKQSISEMYRVLKKGGYLFLVVISTKHPKFKTGEEIEPNTKINTDDIDGHMPHHFFSELEMQEFFNEFEIIKLDHFEGQSEINLSNRMAFWELYARRPSF</sequence>
<accession>A0AC61SBX6</accession>
<evidence type="ECO:0000313" key="1">
    <source>
        <dbReference type="EMBL" id="TKY92186.1"/>
    </source>
</evidence>
<feature type="non-terminal residue" evidence="1">
    <location>
        <position position="1"/>
    </location>
</feature>
<proteinExistence type="predicted"/>
<organism evidence="1 2">
    <name type="scientific">Candidatus Methanomarinus sp</name>
    <dbReference type="NCBI Taxonomy" id="3386244"/>
    <lineage>
        <taxon>Archaea</taxon>
        <taxon>Methanobacteriati</taxon>
        <taxon>Methanobacteriota</taxon>
        <taxon>Stenosarchaea group</taxon>
        <taxon>Methanomicrobia</taxon>
        <taxon>Methanosarcinales</taxon>
        <taxon>ANME-2 cluster</taxon>
        <taxon>Candidatus Methanocomedenaceae</taxon>
        <taxon>Candidatus Methanomarinus</taxon>
    </lineage>
</organism>
<evidence type="ECO:0000313" key="2">
    <source>
        <dbReference type="Proteomes" id="UP000315423"/>
    </source>
</evidence>
<name>A0AC61SBX6_9EURY</name>
<gene>
    <name evidence="1" type="ORF">C5S46_02000</name>
</gene>
<comment type="caution">
    <text evidence="1">The sequence shown here is derived from an EMBL/GenBank/DDBJ whole genome shotgun (WGS) entry which is preliminary data.</text>
</comment>
<protein>
    <submittedName>
        <fullName evidence="1">Class I SAM-dependent methyltransferase</fullName>
    </submittedName>
</protein>
<dbReference type="EMBL" id="QYBA01000065">
    <property type="protein sequence ID" value="TKY92186.1"/>
    <property type="molecule type" value="Genomic_DNA"/>
</dbReference>
<keyword evidence="1" id="KW-0489">Methyltransferase</keyword>